<name>A0ABS5YM31_9ACTN</name>
<gene>
    <name evidence="2" type="ORF">KOI35_13490</name>
</gene>
<keyword evidence="3" id="KW-1185">Reference proteome</keyword>
<comment type="caution">
    <text evidence="2">The sequence shown here is derived from an EMBL/GenBank/DDBJ whole genome shotgun (WGS) entry which is preliminary data.</text>
</comment>
<accession>A0ABS5YM31</accession>
<dbReference type="Proteomes" id="UP001519654">
    <property type="component" value="Unassembled WGS sequence"/>
</dbReference>
<protein>
    <submittedName>
        <fullName evidence="2">Uncharacterized protein</fullName>
    </submittedName>
</protein>
<reference evidence="2 3" key="1">
    <citation type="submission" date="2021-06" db="EMBL/GenBank/DDBJ databases">
        <title>Actinoplanes lichenicola sp. nov., and Actinoplanes ovalisporus sp. nov., isolated from lichen in Thailand.</title>
        <authorList>
            <person name="Saeng-In P."/>
            <person name="Kanchanasin P."/>
            <person name="Yuki M."/>
            <person name="Kudo T."/>
            <person name="Ohkuma M."/>
            <person name="Phongsopitanun W."/>
            <person name="Tanasupawat S."/>
        </authorList>
    </citation>
    <scope>NUCLEOTIDE SEQUENCE [LARGE SCALE GENOMIC DNA]</scope>
    <source>
        <strain evidence="2 3">NBRC 110975</strain>
    </source>
</reference>
<proteinExistence type="predicted"/>
<evidence type="ECO:0000313" key="3">
    <source>
        <dbReference type="Proteomes" id="UP001519654"/>
    </source>
</evidence>
<dbReference type="RefSeq" id="WP_215787191.1">
    <property type="nucleotide sequence ID" value="NZ_JAHKKG010000004.1"/>
</dbReference>
<dbReference type="EMBL" id="JAHKKG010000004">
    <property type="protein sequence ID" value="MBU2664511.1"/>
    <property type="molecule type" value="Genomic_DNA"/>
</dbReference>
<feature type="region of interest" description="Disordered" evidence="1">
    <location>
        <begin position="1"/>
        <end position="64"/>
    </location>
</feature>
<feature type="compositionally biased region" description="Acidic residues" evidence="1">
    <location>
        <begin position="54"/>
        <end position="64"/>
    </location>
</feature>
<feature type="compositionally biased region" description="Basic and acidic residues" evidence="1">
    <location>
        <begin position="44"/>
        <end position="53"/>
    </location>
</feature>
<evidence type="ECO:0000256" key="1">
    <source>
        <dbReference type="SAM" id="MobiDB-lite"/>
    </source>
</evidence>
<sequence length="64" mass="6704">MTHTPNAGAGSDQWITGAPETDEFPTDAPPTADTPAAGSSNKGINEHRANRNEGDDESEQEPPD</sequence>
<organism evidence="2 3">
    <name type="scientific">Paractinoplanes bogorensis</name>
    <dbReference type="NCBI Taxonomy" id="1610840"/>
    <lineage>
        <taxon>Bacteria</taxon>
        <taxon>Bacillati</taxon>
        <taxon>Actinomycetota</taxon>
        <taxon>Actinomycetes</taxon>
        <taxon>Micromonosporales</taxon>
        <taxon>Micromonosporaceae</taxon>
        <taxon>Paractinoplanes</taxon>
    </lineage>
</organism>
<evidence type="ECO:0000313" key="2">
    <source>
        <dbReference type="EMBL" id="MBU2664511.1"/>
    </source>
</evidence>